<reference evidence="1" key="1">
    <citation type="submission" date="2023-03" db="EMBL/GenBank/DDBJ databases">
        <title>Massive genome expansion in bonnet fungi (Mycena s.s.) driven by repeated elements and novel gene families across ecological guilds.</title>
        <authorList>
            <consortium name="Lawrence Berkeley National Laboratory"/>
            <person name="Harder C.B."/>
            <person name="Miyauchi S."/>
            <person name="Viragh M."/>
            <person name="Kuo A."/>
            <person name="Thoen E."/>
            <person name="Andreopoulos B."/>
            <person name="Lu D."/>
            <person name="Skrede I."/>
            <person name="Drula E."/>
            <person name="Henrissat B."/>
            <person name="Morin E."/>
            <person name="Kohler A."/>
            <person name="Barry K."/>
            <person name="LaButti K."/>
            <person name="Morin E."/>
            <person name="Salamov A."/>
            <person name="Lipzen A."/>
            <person name="Mereny Z."/>
            <person name="Hegedus B."/>
            <person name="Baldrian P."/>
            <person name="Stursova M."/>
            <person name="Weitz H."/>
            <person name="Taylor A."/>
            <person name="Grigoriev I.V."/>
            <person name="Nagy L.G."/>
            <person name="Martin F."/>
            <person name="Kauserud H."/>
        </authorList>
    </citation>
    <scope>NUCLEOTIDE SEQUENCE</scope>
    <source>
        <strain evidence="1">CBHHK200</strain>
    </source>
</reference>
<gene>
    <name evidence="1" type="ORF">C8F04DRAFT_1179014</name>
</gene>
<proteinExistence type="predicted"/>
<evidence type="ECO:0000313" key="2">
    <source>
        <dbReference type="Proteomes" id="UP001218188"/>
    </source>
</evidence>
<keyword evidence="2" id="KW-1185">Reference proteome</keyword>
<protein>
    <submittedName>
        <fullName evidence="1">Uncharacterized protein</fullName>
    </submittedName>
</protein>
<evidence type="ECO:0000313" key="1">
    <source>
        <dbReference type="EMBL" id="KAJ7039024.1"/>
    </source>
</evidence>
<dbReference type="EMBL" id="JARJCM010000028">
    <property type="protein sequence ID" value="KAJ7039024.1"/>
    <property type="molecule type" value="Genomic_DNA"/>
</dbReference>
<accession>A0AAD6XBB9</accession>
<name>A0AAD6XBB9_9AGAR</name>
<organism evidence="1 2">
    <name type="scientific">Mycena alexandri</name>
    <dbReference type="NCBI Taxonomy" id="1745969"/>
    <lineage>
        <taxon>Eukaryota</taxon>
        <taxon>Fungi</taxon>
        <taxon>Dikarya</taxon>
        <taxon>Basidiomycota</taxon>
        <taxon>Agaricomycotina</taxon>
        <taxon>Agaricomycetes</taxon>
        <taxon>Agaricomycetidae</taxon>
        <taxon>Agaricales</taxon>
        <taxon>Marasmiineae</taxon>
        <taxon>Mycenaceae</taxon>
        <taxon>Mycena</taxon>
    </lineage>
</organism>
<dbReference type="Proteomes" id="UP001218188">
    <property type="component" value="Unassembled WGS sequence"/>
</dbReference>
<sequence>MSAQDERCRWIGVFKTPEHLSTQEFEHGFIEMAREIAAVPAAQENMMWKEVSFSNNQFDAQIKVLGLPVADRVTLLIGEAESYEQMQKVAEDPEVGRVISQACKAIGIGEGIDMIYTSFFNSSHGEKGDNHGYWDRLFEMFYAEMSNAPSIGGQYRCMGPGAPQRSIRQLWVRSWVGAILHHDVAKKRRVQREKAPSGTAWF</sequence>
<comment type="caution">
    <text evidence="1">The sequence shown here is derived from an EMBL/GenBank/DDBJ whole genome shotgun (WGS) entry which is preliminary data.</text>
</comment>
<dbReference type="AlphaFoldDB" id="A0AAD6XBB9"/>